<name>A0A1I1SA03_9ACTN</name>
<dbReference type="EMBL" id="FOLM01000015">
    <property type="protein sequence ID" value="SFD43217.1"/>
    <property type="molecule type" value="Genomic_DNA"/>
</dbReference>
<dbReference type="STRING" id="910347.SAMN05421773_11537"/>
<dbReference type="GO" id="GO:0016787">
    <property type="term" value="F:hydrolase activity"/>
    <property type="evidence" value="ECO:0007669"/>
    <property type="project" value="UniProtKB-KW"/>
</dbReference>
<dbReference type="Proteomes" id="UP000199207">
    <property type="component" value="Unassembled WGS sequence"/>
</dbReference>
<evidence type="ECO:0000256" key="3">
    <source>
        <dbReference type="ARBA" id="ARBA00022806"/>
    </source>
</evidence>
<dbReference type="PROSITE" id="PS51194">
    <property type="entry name" value="HELICASE_CTER"/>
    <property type="match status" value="1"/>
</dbReference>
<evidence type="ECO:0000256" key="5">
    <source>
        <dbReference type="SAM" id="MobiDB-lite"/>
    </source>
</evidence>
<dbReference type="RefSeq" id="WP_093840826.1">
    <property type="nucleotide sequence ID" value="NZ_FOLM01000015.1"/>
</dbReference>
<dbReference type="CDD" id="cd18793">
    <property type="entry name" value="SF2_C_SNF"/>
    <property type="match status" value="1"/>
</dbReference>
<feature type="region of interest" description="Disordered" evidence="5">
    <location>
        <begin position="448"/>
        <end position="475"/>
    </location>
</feature>
<evidence type="ECO:0000256" key="1">
    <source>
        <dbReference type="ARBA" id="ARBA00022741"/>
    </source>
</evidence>
<dbReference type="InterPro" id="IPR057342">
    <property type="entry name" value="DEXDc_RapA"/>
</dbReference>
<dbReference type="InterPro" id="IPR001650">
    <property type="entry name" value="Helicase_C-like"/>
</dbReference>
<keyword evidence="3" id="KW-0347">Helicase</keyword>
<dbReference type="PANTHER" id="PTHR45766">
    <property type="entry name" value="DNA ANNEALING HELICASE AND ENDONUCLEASE ZRANB3 FAMILY MEMBER"/>
    <property type="match status" value="1"/>
</dbReference>
<dbReference type="GO" id="GO:0003676">
    <property type="term" value="F:nucleic acid binding"/>
    <property type="evidence" value="ECO:0007669"/>
    <property type="project" value="InterPro"/>
</dbReference>
<organism evidence="8 9">
    <name type="scientific">Streptomyces aidingensis</name>
    <dbReference type="NCBI Taxonomy" id="910347"/>
    <lineage>
        <taxon>Bacteria</taxon>
        <taxon>Bacillati</taxon>
        <taxon>Actinomycetota</taxon>
        <taxon>Actinomycetes</taxon>
        <taxon>Kitasatosporales</taxon>
        <taxon>Streptomycetaceae</taxon>
        <taxon>Streptomyces</taxon>
    </lineage>
</organism>
<evidence type="ECO:0000256" key="4">
    <source>
        <dbReference type="ARBA" id="ARBA00022840"/>
    </source>
</evidence>
<dbReference type="Gene3D" id="3.40.50.10810">
    <property type="entry name" value="Tandem AAA-ATPase domain"/>
    <property type="match status" value="1"/>
</dbReference>
<dbReference type="PANTHER" id="PTHR45766:SF6">
    <property type="entry name" value="SWI_SNF-RELATED MATRIX-ASSOCIATED ACTIN-DEPENDENT REGULATOR OF CHROMATIN SUBFAMILY A-LIKE PROTEIN 1"/>
    <property type="match status" value="1"/>
</dbReference>
<reference evidence="8 9" key="1">
    <citation type="submission" date="2016-10" db="EMBL/GenBank/DDBJ databases">
        <authorList>
            <person name="de Groot N.N."/>
        </authorList>
    </citation>
    <scope>NUCLEOTIDE SEQUENCE [LARGE SCALE GENOMIC DNA]</scope>
    <source>
        <strain evidence="8 9">CGMCC 4.5739</strain>
    </source>
</reference>
<dbReference type="SMART" id="SM00487">
    <property type="entry name" value="DEXDc"/>
    <property type="match status" value="1"/>
</dbReference>
<feature type="domain" description="Helicase C-terminal" evidence="7">
    <location>
        <begin position="499"/>
        <end position="655"/>
    </location>
</feature>
<feature type="region of interest" description="Disordered" evidence="5">
    <location>
        <begin position="797"/>
        <end position="825"/>
    </location>
</feature>
<evidence type="ECO:0000259" key="6">
    <source>
        <dbReference type="PROSITE" id="PS51192"/>
    </source>
</evidence>
<evidence type="ECO:0000313" key="8">
    <source>
        <dbReference type="EMBL" id="SFD43217.1"/>
    </source>
</evidence>
<dbReference type="InterPro" id="IPR011545">
    <property type="entry name" value="DEAD/DEAH_box_helicase_dom"/>
</dbReference>
<feature type="compositionally biased region" description="Low complexity" evidence="5">
    <location>
        <begin position="448"/>
        <end position="474"/>
    </location>
</feature>
<dbReference type="PROSITE" id="PS51192">
    <property type="entry name" value="HELICASE_ATP_BIND_1"/>
    <property type="match status" value="1"/>
</dbReference>
<dbReference type="SMART" id="SM00490">
    <property type="entry name" value="HELICc"/>
    <property type="match status" value="1"/>
</dbReference>
<dbReference type="Pfam" id="PF00270">
    <property type="entry name" value="DEAD"/>
    <property type="match status" value="1"/>
</dbReference>
<evidence type="ECO:0000256" key="2">
    <source>
        <dbReference type="ARBA" id="ARBA00022801"/>
    </source>
</evidence>
<proteinExistence type="predicted"/>
<gene>
    <name evidence="8" type="ORF">SAMN05421773_11537</name>
</gene>
<keyword evidence="9" id="KW-1185">Reference proteome</keyword>
<evidence type="ECO:0000313" key="9">
    <source>
        <dbReference type="Proteomes" id="UP000199207"/>
    </source>
</evidence>
<feature type="compositionally biased region" description="Basic residues" evidence="5">
    <location>
        <begin position="805"/>
        <end position="821"/>
    </location>
</feature>
<dbReference type="InterPro" id="IPR014001">
    <property type="entry name" value="Helicase_ATP-bd"/>
</dbReference>
<keyword evidence="4" id="KW-0067">ATP-binding</keyword>
<dbReference type="Gene3D" id="3.40.50.300">
    <property type="entry name" value="P-loop containing nucleotide triphosphate hydrolases"/>
    <property type="match status" value="1"/>
</dbReference>
<dbReference type="Pfam" id="PF00271">
    <property type="entry name" value="Helicase_C"/>
    <property type="match status" value="1"/>
</dbReference>
<keyword evidence="2" id="KW-0378">Hydrolase</keyword>
<protein>
    <submittedName>
        <fullName evidence="8">SNF2 family N-terminal domain-containing protein</fullName>
    </submittedName>
</protein>
<dbReference type="CDD" id="cd18011">
    <property type="entry name" value="DEXDc_RapA"/>
    <property type="match status" value="1"/>
</dbReference>
<accession>A0A1I1SA03</accession>
<feature type="domain" description="Helicase ATP-binding" evidence="6">
    <location>
        <begin position="124"/>
        <end position="298"/>
    </location>
</feature>
<feature type="region of interest" description="Disordered" evidence="5">
    <location>
        <begin position="710"/>
        <end position="729"/>
    </location>
</feature>
<dbReference type="InterPro" id="IPR049730">
    <property type="entry name" value="SNF2/RAD54-like_C"/>
</dbReference>
<dbReference type="InterPro" id="IPR027417">
    <property type="entry name" value="P-loop_NTPase"/>
</dbReference>
<evidence type="ECO:0000259" key="7">
    <source>
        <dbReference type="PROSITE" id="PS51194"/>
    </source>
</evidence>
<dbReference type="SUPFAM" id="SSF52540">
    <property type="entry name" value="P-loop containing nucleoside triphosphate hydrolases"/>
    <property type="match status" value="2"/>
</dbReference>
<dbReference type="GO" id="GO:0005524">
    <property type="term" value="F:ATP binding"/>
    <property type="evidence" value="ECO:0007669"/>
    <property type="project" value="UniProtKB-KW"/>
</dbReference>
<dbReference type="AlphaFoldDB" id="A0A1I1SA03"/>
<feature type="region of interest" description="Disordered" evidence="5">
    <location>
        <begin position="55"/>
        <end position="76"/>
    </location>
</feature>
<dbReference type="OrthoDB" id="9814088at2"/>
<dbReference type="InterPro" id="IPR038718">
    <property type="entry name" value="SNF2-like_sf"/>
</dbReference>
<keyword evidence="1" id="KW-0547">Nucleotide-binding</keyword>
<sequence length="1038" mass="112756">MTHTYAPGAVVHARGRDWVVLPGTTTEFVRVRPLDGDSEYDALLFAEETRDSRFAAPELPPAPSATARTDGRPAPGSELIGDFASASLLRTALRISAANGAGPFRCLSGIAVQPRQYQLVPLMAALRMDTVRLLIGDDVGIGKTIEASLIAKELLEQGSARSMAVLCSPALAEQWQRELHDKFSLDAELVLPSTAGKLERSIVEADQTIFDRYPYTVVSTDFIKQRERRDAFLRTCPDLLIVDEAHTCIGAGQGHQQRHQLLKSLAVAPDRHLILVTATPHSGDRDAFAKLIGLLDPELAALDPAIPGHRDQLARHFVQRRRRDIRQFLDERTPFPADRMVREVPYHLDPAYAGFVADVLAYARGQVRQPDGELRRRMSWWSVLALLRCVLSSPAAGRATLTTRAAVGAARTPEEADRIGRDAVLESTDAEAAEGLDAVPGALLDPAGTGDAADAAGAPGSATGTGGPDAAAAPRRMDRRLKEFARRAEQLSGPDHDAKLRLLINEVKALLADGYDPIVFCRYIPTAHYVRTHLDAALGGRAHVEAVTGDLPPEAREARVAQLTVRPGRQVLVATDCLSEGVNLQERFSAVLHYDLSWNPTRHEQREGRVDRFGQRSERVRAVTLYETDTGIDGVVLDVLIRKHRDIAQQTGVALPVPQSGEGVLQALTNSLLLRGRPGGPGPGQLTLDFGADEQIGAARDALHREWESAAERESKVPTKFAHSGMRPQEVEDELTALRQVLGEPGDIAEFTRESLAALGAPVRDLPGAAGFTCQPSPLPAGLRHALGVYETEDQAAAAAGTGRTARRTTAKPATRTRKRTTAATGPRELVFHRDLPVPPDEHALVRTDPAVRAVARYVLDSALDPAVPDHERPARRLGVIRTRAVGTYTVLLLARYRLKLTLPPRARHLRPKELVAEDARVLAWRPDDDGALHWLGEEETAALLAARPDGNVMAELRHRTTRRALRELASEEVRDHLAAYGDRLAAQLAEAHLRVREAAGERGRARGAAAARRIDVIPAGPPDELGVYAFVPAGGDR</sequence>